<protein>
    <recommendedName>
        <fullName evidence="1">Pyrrolo-quinoline quinone repeat domain-containing protein</fullName>
    </recommendedName>
</protein>
<sequence length="391" mass="43598">MKRIIIHQEELETIRKGALNEVDRLTSKLKDTINSYFLRFKTEDVHTWSMYRGNPAHTGTAGPTHRMIEGKLKFTHEIGPKVNTSPIVTTQHVFTAAGDGNEFHCLNLESGELVWKTAFDAKVTSPAATSWDGFVYVPCEDQHLYSIGIESGLIRWKFHLDDIVLNTPCVDGTNVFLTSREGYLVALDATHCQLKWISPWESAHSEPTTGEVNIFIGTYDGCLMSVWQGSGDIKWKTKSLGKATSSATYHSGRLFYSLPESDKSRGYLYCLDAETAKILWRHETIASLTCTSSVSRDNIYFVAQNYLESLTAEDAQKRWRFGTETPIRFCSTVIDQAVFITTKAGIIHAVDTETGKELWSKELGAGVIGSSAYADGTLVVSCEDGKLYAFE</sequence>
<evidence type="ECO:0000313" key="2">
    <source>
        <dbReference type="EMBL" id="OGD76843.1"/>
    </source>
</evidence>
<proteinExistence type="predicted"/>
<dbReference type="SUPFAM" id="SSF50998">
    <property type="entry name" value="Quinoprotein alcohol dehydrogenase-like"/>
    <property type="match status" value="2"/>
</dbReference>
<dbReference type="STRING" id="1817816.A2Y64_05110"/>
<feature type="domain" description="Pyrrolo-quinoline quinone repeat" evidence="1">
    <location>
        <begin position="80"/>
        <end position="245"/>
    </location>
</feature>
<dbReference type="InterPro" id="IPR011047">
    <property type="entry name" value="Quinoprotein_ADH-like_sf"/>
</dbReference>
<dbReference type="InterPro" id="IPR015943">
    <property type="entry name" value="WD40/YVTN_repeat-like_dom_sf"/>
</dbReference>
<name>A0A1F5FB41_9BACT</name>
<reference evidence="2 3" key="1">
    <citation type="journal article" date="2016" name="Nat. Commun.">
        <title>Thousands of microbial genomes shed light on interconnected biogeochemical processes in an aquifer system.</title>
        <authorList>
            <person name="Anantharaman K."/>
            <person name="Brown C.T."/>
            <person name="Hug L.A."/>
            <person name="Sharon I."/>
            <person name="Castelle C.J."/>
            <person name="Probst A.J."/>
            <person name="Thomas B.C."/>
            <person name="Singh A."/>
            <person name="Wilkins M.J."/>
            <person name="Karaoz U."/>
            <person name="Brodie E.L."/>
            <person name="Williams K.H."/>
            <person name="Hubbard S.S."/>
            <person name="Banfield J.F."/>
        </authorList>
    </citation>
    <scope>NUCLEOTIDE SEQUENCE [LARGE SCALE GENOMIC DNA]</scope>
</reference>
<dbReference type="AlphaFoldDB" id="A0A1F5FB41"/>
<evidence type="ECO:0000313" key="3">
    <source>
        <dbReference type="Proteomes" id="UP000177187"/>
    </source>
</evidence>
<organism evidence="2 3">
    <name type="scientific">Candidatus Coatesbacteria bacterium RBG_13_66_14</name>
    <dbReference type="NCBI Taxonomy" id="1817816"/>
    <lineage>
        <taxon>Bacteria</taxon>
        <taxon>Candidatus Coatesiibacteriota</taxon>
    </lineage>
</organism>
<dbReference type="InterPro" id="IPR002372">
    <property type="entry name" value="PQQ_rpt_dom"/>
</dbReference>
<dbReference type="SMART" id="SM00564">
    <property type="entry name" value="PQQ"/>
    <property type="match status" value="7"/>
</dbReference>
<dbReference type="Proteomes" id="UP000177187">
    <property type="component" value="Unassembled WGS sequence"/>
</dbReference>
<dbReference type="PANTHER" id="PTHR34512:SF30">
    <property type="entry name" value="OUTER MEMBRANE PROTEIN ASSEMBLY FACTOR BAMB"/>
    <property type="match status" value="1"/>
</dbReference>
<feature type="domain" description="Pyrrolo-quinoline quinone repeat" evidence="1">
    <location>
        <begin position="313"/>
        <end position="391"/>
    </location>
</feature>
<dbReference type="InterPro" id="IPR018391">
    <property type="entry name" value="PQQ_b-propeller_rpt"/>
</dbReference>
<dbReference type="EMBL" id="MFAF01000060">
    <property type="protein sequence ID" value="OGD76843.1"/>
    <property type="molecule type" value="Genomic_DNA"/>
</dbReference>
<dbReference type="PANTHER" id="PTHR34512">
    <property type="entry name" value="CELL SURFACE PROTEIN"/>
    <property type="match status" value="1"/>
</dbReference>
<gene>
    <name evidence="2" type="ORF">A2Y64_05110</name>
</gene>
<evidence type="ECO:0000259" key="1">
    <source>
        <dbReference type="Pfam" id="PF13360"/>
    </source>
</evidence>
<dbReference type="Pfam" id="PF13360">
    <property type="entry name" value="PQQ_2"/>
    <property type="match status" value="2"/>
</dbReference>
<dbReference type="Gene3D" id="2.130.10.10">
    <property type="entry name" value="YVTN repeat-like/Quinoprotein amine dehydrogenase"/>
    <property type="match status" value="2"/>
</dbReference>
<comment type="caution">
    <text evidence="2">The sequence shown here is derived from an EMBL/GenBank/DDBJ whole genome shotgun (WGS) entry which is preliminary data.</text>
</comment>
<accession>A0A1F5FB41</accession>